<evidence type="ECO:0000313" key="2">
    <source>
        <dbReference type="Proteomes" id="UP000012073"/>
    </source>
</evidence>
<dbReference type="GeneID" id="17320907"/>
<dbReference type="EMBL" id="HG001643">
    <property type="protein sequence ID" value="CDF33386.1"/>
    <property type="molecule type" value="Genomic_DNA"/>
</dbReference>
<reference evidence="2" key="1">
    <citation type="journal article" date="2013" name="Proc. Natl. Acad. Sci. U.S.A.">
        <title>Genome structure and metabolic features in the red seaweed Chondrus crispus shed light on evolution of the Archaeplastida.</title>
        <authorList>
            <person name="Collen J."/>
            <person name="Porcel B."/>
            <person name="Carre W."/>
            <person name="Ball S.G."/>
            <person name="Chaparro C."/>
            <person name="Tonon T."/>
            <person name="Barbeyron T."/>
            <person name="Michel G."/>
            <person name="Noel B."/>
            <person name="Valentin K."/>
            <person name="Elias M."/>
            <person name="Artiguenave F."/>
            <person name="Arun A."/>
            <person name="Aury J.M."/>
            <person name="Barbosa-Neto J.F."/>
            <person name="Bothwell J.H."/>
            <person name="Bouget F.Y."/>
            <person name="Brillet L."/>
            <person name="Cabello-Hurtado F."/>
            <person name="Capella-Gutierrez S."/>
            <person name="Charrier B."/>
            <person name="Cladiere L."/>
            <person name="Cock J.M."/>
            <person name="Coelho S.M."/>
            <person name="Colleoni C."/>
            <person name="Czjzek M."/>
            <person name="Da Silva C."/>
            <person name="Delage L."/>
            <person name="Denoeud F."/>
            <person name="Deschamps P."/>
            <person name="Dittami S.M."/>
            <person name="Gabaldon T."/>
            <person name="Gachon C.M."/>
            <person name="Groisillier A."/>
            <person name="Herve C."/>
            <person name="Jabbari K."/>
            <person name="Katinka M."/>
            <person name="Kloareg B."/>
            <person name="Kowalczyk N."/>
            <person name="Labadie K."/>
            <person name="Leblanc C."/>
            <person name="Lopez P.J."/>
            <person name="McLachlan D.H."/>
            <person name="Meslet-Cladiere L."/>
            <person name="Moustafa A."/>
            <person name="Nehr Z."/>
            <person name="Nyvall Collen P."/>
            <person name="Panaud O."/>
            <person name="Partensky F."/>
            <person name="Poulain J."/>
            <person name="Rensing S.A."/>
            <person name="Rousvoal S."/>
            <person name="Samson G."/>
            <person name="Symeonidi A."/>
            <person name="Weissenbach J."/>
            <person name="Zambounis A."/>
            <person name="Wincker P."/>
            <person name="Boyen C."/>
        </authorList>
    </citation>
    <scope>NUCLEOTIDE SEQUENCE [LARGE SCALE GENOMIC DNA]</scope>
    <source>
        <strain evidence="2">cv. Stackhouse</strain>
    </source>
</reference>
<evidence type="ECO:0000313" key="1">
    <source>
        <dbReference type="EMBL" id="CDF33386.1"/>
    </source>
</evidence>
<dbReference type="AlphaFoldDB" id="R7Q7M0"/>
<dbReference type="Proteomes" id="UP000012073">
    <property type="component" value="Unassembled WGS sequence"/>
</dbReference>
<dbReference type="RefSeq" id="XP_005713189.1">
    <property type="nucleotide sequence ID" value="XM_005713132.1"/>
</dbReference>
<sequence length="93" mass="10476">MPRFAAVCFALLKEVIWRAMSGSYVLIYVFKKSKGLTLCLVVEGFPSLYCNLEMVFVKSQREGWATVRTGRPTYTGNIASESIKSEQNSQKSQ</sequence>
<keyword evidence="2" id="KW-1185">Reference proteome</keyword>
<gene>
    <name evidence="1" type="ORF">CHC_T00002134001</name>
</gene>
<name>R7Q7M0_CHOCR</name>
<protein>
    <submittedName>
        <fullName evidence="1">Uncharacterized protein</fullName>
    </submittedName>
</protein>
<organism evidence="1 2">
    <name type="scientific">Chondrus crispus</name>
    <name type="common">Carrageen Irish moss</name>
    <name type="synonym">Polymorpha crispa</name>
    <dbReference type="NCBI Taxonomy" id="2769"/>
    <lineage>
        <taxon>Eukaryota</taxon>
        <taxon>Rhodophyta</taxon>
        <taxon>Florideophyceae</taxon>
        <taxon>Rhodymeniophycidae</taxon>
        <taxon>Gigartinales</taxon>
        <taxon>Gigartinaceae</taxon>
        <taxon>Chondrus</taxon>
    </lineage>
</organism>
<accession>R7Q7M0</accession>
<dbReference type="Gramene" id="CDF33386">
    <property type="protein sequence ID" value="CDF33386"/>
    <property type="gene ID" value="CHC_T00002134001"/>
</dbReference>
<dbReference type="KEGG" id="ccp:CHC_T00002134001"/>
<proteinExistence type="predicted"/>